<feature type="domain" description="Hemerythrin-like" evidence="2">
    <location>
        <begin position="5"/>
        <end position="120"/>
    </location>
</feature>
<dbReference type="PANTHER" id="PTHR35585:SF1">
    <property type="entry name" value="HHE DOMAIN PROTEIN (AFU_ORTHOLOGUE AFUA_4G00730)"/>
    <property type="match status" value="1"/>
</dbReference>
<dbReference type="AlphaFoldDB" id="A0A3N5CUX7"/>
<name>A0A3N5CUX7_9SPHN</name>
<protein>
    <submittedName>
        <fullName evidence="3">Hemerythrin domain-containing protein</fullName>
    </submittedName>
</protein>
<reference evidence="3 4" key="1">
    <citation type="submission" date="2018-11" db="EMBL/GenBank/DDBJ databases">
        <title>Erythrobacter spongiae sp. nov., isolated from a marine sponge.</title>
        <authorList>
            <person name="Zhuang L."/>
            <person name="Luo L."/>
        </authorList>
    </citation>
    <scope>NUCLEOTIDE SEQUENCE [LARGE SCALE GENOMIC DNA]</scope>
    <source>
        <strain evidence="3 4">HN-E23</strain>
    </source>
</reference>
<dbReference type="EMBL" id="RPFZ01000001">
    <property type="protein sequence ID" value="RPF72547.1"/>
    <property type="molecule type" value="Genomic_DNA"/>
</dbReference>
<evidence type="ECO:0000313" key="4">
    <source>
        <dbReference type="Proteomes" id="UP000275232"/>
    </source>
</evidence>
<dbReference type="RefSeq" id="WP_123882363.1">
    <property type="nucleotide sequence ID" value="NZ_RPFZ01000001.1"/>
</dbReference>
<dbReference type="Proteomes" id="UP000275232">
    <property type="component" value="Unassembled WGS sequence"/>
</dbReference>
<evidence type="ECO:0000259" key="2">
    <source>
        <dbReference type="Pfam" id="PF01814"/>
    </source>
</evidence>
<feature type="region of interest" description="Disordered" evidence="1">
    <location>
        <begin position="128"/>
        <end position="161"/>
    </location>
</feature>
<proteinExistence type="predicted"/>
<dbReference type="InterPro" id="IPR012312">
    <property type="entry name" value="Hemerythrin-like"/>
</dbReference>
<accession>A0A3N5CUX7</accession>
<dbReference type="PANTHER" id="PTHR35585">
    <property type="entry name" value="HHE DOMAIN PROTEIN (AFU_ORTHOLOGUE AFUA_4G00730)"/>
    <property type="match status" value="1"/>
</dbReference>
<evidence type="ECO:0000256" key="1">
    <source>
        <dbReference type="SAM" id="MobiDB-lite"/>
    </source>
</evidence>
<dbReference type="OrthoDB" id="5523420at2"/>
<evidence type="ECO:0000313" key="3">
    <source>
        <dbReference type="EMBL" id="RPF72547.1"/>
    </source>
</evidence>
<dbReference type="CDD" id="cd12108">
    <property type="entry name" value="Hr-like"/>
    <property type="match status" value="1"/>
</dbReference>
<dbReference type="Pfam" id="PF01814">
    <property type="entry name" value="Hemerythrin"/>
    <property type="match status" value="1"/>
</dbReference>
<comment type="caution">
    <text evidence="3">The sequence shown here is derived from an EMBL/GenBank/DDBJ whole genome shotgun (WGS) entry which is preliminary data.</text>
</comment>
<feature type="compositionally biased region" description="Basic and acidic residues" evidence="1">
    <location>
        <begin position="132"/>
        <end position="161"/>
    </location>
</feature>
<keyword evidence="4" id="KW-1185">Reference proteome</keyword>
<sequence>MSEDIFARLKQDHEDHRKLLDRLADTSGESEERKSLLEQFTKDVKSHAAAEEQALYSTMLRKPETTDETRHSVAEHHEIDEMLNDLAATDMSSSAWKTKFDKLDHDYRHHINEEEEDHFPDFENYLTQEDEEHMREVFDRRKEEEKAQAEVTPEKMEDAKE</sequence>
<organism evidence="3 4">
    <name type="scientific">Aurantiacibacter spongiae</name>
    <dbReference type="NCBI Taxonomy" id="2488860"/>
    <lineage>
        <taxon>Bacteria</taxon>
        <taxon>Pseudomonadati</taxon>
        <taxon>Pseudomonadota</taxon>
        <taxon>Alphaproteobacteria</taxon>
        <taxon>Sphingomonadales</taxon>
        <taxon>Erythrobacteraceae</taxon>
        <taxon>Aurantiacibacter</taxon>
    </lineage>
</organism>
<gene>
    <name evidence="3" type="ORF">EG799_13610</name>
</gene>
<dbReference type="Gene3D" id="1.20.120.520">
    <property type="entry name" value="nmb1532 protein domain like"/>
    <property type="match status" value="1"/>
</dbReference>